<proteinExistence type="predicted"/>
<evidence type="ECO:0000313" key="2">
    <source>
        <dbReference type="EMBL" id="EDT12620.1"/>
    </source>
</evidence>
<dbReference type="EMBL" id="ABLD01000002">
    <property type="protein sequence ID" value="EDT12620.1"/>
    <property type="molecule type" value="Genomic_DNA"/>
</dbReference>
<reference evidence="2 3" key="1">
    <citation type="submission" date="2008-03" db="EMBL/GenBank/DDBJ databases">
        <title>Sequencing of the draft genome and assembly of Burkholderia graminis C4D1M.</title>
        <authorList>
            <consortium name="US DOE Joint Genome Institute (JGI-PGF)"/>
            <person name="Copeland A."/>
            <person name="Lucas S."/>
            <person name="Lapidus A."/>
            <person name="Glavina del Rio T."/>
            <person name="Dalin E."/>
            <person name="Tice H."/>
            <person name="Bruce D."/>
            <person name="Goodwin L."/>
            <person name="Pitluck S."/>
            <person name="Larimer F."/>
            <person name="Land M.L."/>
            <person name="Hauser L."/>
            <person name="Tiedje J."/>
            <person name="Richardson P."/>
        </authorList>
    </citation>
    <scope>NUCLEOTIDE SEQUENCE [LARGE SCALE GENOMIC DNA]</scope>
    <source>
        <strain evidence="3">ATCC 700544 / DSM 17151 / LMG 18924 / NCIMB 13744 / C4D1M</strain>
    </source>
</reference>
<accession>B1FVN9</accession>
<evidence type="ECO:0000313" key="3">
    <source>
        <dbReference type="Proteomes" id="UP000005045"/>
    </source>
</evidence>
<protein>
    <submittedName>
        <fullName evidence="2">Uncharacterized protein</fullName>
    </submittedName>
</protein>
<keyword evidence="3" id="KW-1185">Reference proteome</keyword>
<organism evidence="2 3">
    <name type="scientific">Paraburkholderia graminis (strain ATCC 700544 / DSM 17151 / LMG 18924 / NCIMB 13744 / C4D1M)</name>
    <dbReference type="NCBI Taxonomy" id="396598"/>
    <lineage>
        <taxon>Bacteria</taxon>
        <taxon>Pseudomonadati</taxon>
        <taxon>Pseudomonadota</taxon>
        <taxon>Betaproteobacteria</taxon>
        <taxon>Burkholderiales</taxon>
        <taxon>Burkholderiaceae</taxon>
        <taxon>Paraburkholderia</taxon>
    </lineage>
</organism>
<dbReference type="AlphaFoldDB" id="B1FVN9"/>
<feature type="compositionally biased region" description="Low complexity" evidence="1">
    <location>
        <begin position="34"/>
        <end position="51"/>
    </location>
</feature>
<sequence>MDAASCAFTRAMNTGATSADFAYQQTAAGPVKRSPIAAAASPPSATLPNSADASFQSAGTLVHAAALAGNARHKSALCHCCGSLPGSINAEVRQLAAALPFGEKSKRNASMPEKNA</sequence>
<gene>
    <name evidence="2" type="ORF">BgramDRAFT_1184</name>
</gene>
<dbReference type="Proteomes" id="UP000005045">
    <property type="component" value="Unassembled WGS sequence"/>
</dbReference>
<comment type="caution">
    <text evidence="2">The sequence shown here is derived from an EMBL/GenBank/DDBJ whole genome shotgun (WGS) entry which is preliminary data.</text>
</comment>
<name>B1FVN9_PARG4</name>
<feature type="region of interest" description="Disordered" evidence="1">
    <location>
        <begin position="32"/>
        <end position="52"/>
    </location>
</feature>
<evidence type="ECO:0000256" key="1">
    <source>
        <dbReference type="SAM" id="MobiDB-lite"/>
    </source>
</evidence>